<evidence type="ECO:0000313" key="1">
    <source>
        <dbReference type="Proteomes" id="UP000694888"/>
    </source>
</evidence>
<evidence type="ECO:0000313" key="2">
    <source>
        <dbReference type="RefSeq" id="XP_005089629.2"/>
    </source>
</evidence>
<accession>A0ABM0JB60</accession>
<dbReference type="Pfam" id="PF15031">
    <property type="entry name" value="DUF4528"/>
    <property type="match status" value="1"/>
</dbReference>
<name>A0ABM0JB60_APLCA</name>
<dbReference type="RefSeq" id="XP_005089629.2">
    <property type="nucleotide sequence ID" value="XM_005089572.3"/>
</dbReference>
<dbReference type="PANTHER" id="PTHR34651:SF1">
    <property type="entry name" value="SIMILAR TO ENSANGP00000021391"/>
    <property type="match status" value="1"/>
</dbReference>
<protein>
    <submittedName>
        <fullName evidence="2">Uncharacterized protein C15orf61</fullName>
    </submittedName>
</protein>
<dbReference type="GeneID" id="101862153"/>
<dbReference type="PANTHER" id="PTHR34651">
    <property type="entry name" value="SIMILAR TO ENSANGP00000021391"/>
    <property type="match status" value="1"/>
</dbReference>
<keyword evidence="1" id="KW-1185">Reference proteome</keyword>
<sequence length="148" mass="17138">FKANSCSSCNKSTYFIKQKPLASQVLSCHLRQQELPHWTSFCVYYHDVVNDQFGLSHFNWQVDDKNYHILRTGCFPFIKYHCSSRPHADLDAENKFYTFLKAANLGIPTLAYGIGSWLLVKHFEEVLMPDGTKIKVYFLNKEIPGAMH</sequence>
<dbReference type="Proteomes" id="UP000694888">
    <property type="component" value="Unplaced"/>
</dbReference>
<feature type="non-terminal residue" evidence="2">
    <location>
        <position position="1"/>
    </location>
</feature>
<gene>
    <name evidence="2" type="primary">LOC101862153</name>
</gene>
<reference evidence="2" key="1">
    <citation type="submission" date="2025-08" db="UniProtKB">
        <authorList>
            <consortium name="RefSeq"/>
        </authorList>
    </citation>
    <scope>IDENTIFICATION</scope>
</reference>
<proteinExistence type="predicted"/>
<organism evidence="1 2">
    <name type="scientific">Aplysia californica</name>
    <name type="common">California sea hare</name>
    <dbReference type="NCBI Taxonomy" id="6500"/>
    <lineage>
        <taxon>Eukaryota</taxon>
        <taxon>Metazoa</taxon>
        <taxon>Spiralia</taxon>
        <taxon>Lophotrochozoa</taxon>
        <taxon>Mollusca</taxon>
        <taxon>Gastropoda</taxon>
        <taxon>Heterobranchia</taxon>
        <taxon>Euthyneura</taxon>
        <taxon>Tectipleura</taxon>
        <taxon>Aplysiida</taxon>
        <taxon>Aplysioidea</taxon>
        <taxon>Aplysiidae</taxon>
        <taxon>Aplysia</taxon>
    </lineage>
</organism>
<dbReference type="InterPro" id="IPR029245">
    <property type="entry name" value="DUF4528"/>
</dbReference>